<gene>
    <name evidence="2" type="ORF">MQE35_04880</name>
</gene>
<dbReference type="InterPro" id="IPR024775">
    <property type="entry name" value="DinB-like"/>
</dbReference>
<accession>A0A9E7D484</accession>
<evidence type="ECO:0000313" key="3">
    <source>
        <dbReference type="Proteomes" id="UP000831290"/>
    </source>
</evidence>
<evidence type="ECO:0000313" key="2">
    <source>
        <dbReference type="EMBL" id="UOB18624.1"/>
    </source>
</evidence>
<dbReference type="SUPFAM" id="SSF109854">
    <property type="entry name" value="DinB/YfiT-like putative metalloenzymes"/>
    <property type="match status" value="1"/>
</dbReference>
<proteinExistence type="predicted"/>
<dbReference type="KEGG" id="fbm:MQE35_04880"/>
<reference evidence="2" key="1">
    <citation type="submission" date="2022-03" db="EMBL/GenBank/DDBJ databases">
        <title>Description of Abyssus ytuae gen. nov., sp. nov., a novel member of the family Flavobacteriaceae isolated from the sediment of Mariana Trench.</title>
        <authorList>
            <person name="Zhang J."/>
            <person name="Xu X."/>
        </authorList>
    </citation>
    <scope>NUCLEOTIDE SEQUENCE</scope>
    <source>
        <strain evidence="2">MT3330</strain>
    </source>
</reference>
<keyword evidence="3" id="KW-1185">Reference proteome</keyword>
<organism evidence="2 3">
    <name type="scientific">Abyssalbus ytuae</name>
    <dbReference type="NCBI Taxonomy" id="2926907"/>
    <lineage>
        <taxon>Bacteria</taxon>
        <taxon>Pseudomonadati</taxon>
        <taxon>Bacteroidota</taxon>
        <taxon>Flavobacteriia</taxon>
        <taxon>Flavobacteriales</taxon>
        <taxon>Flavobacteriaceae</taxon>
        <taxon>Abyssalbus</taxon>
    </lineage>
</organism>
<protein>
    <submittedName>
        <fullName evidence="2">DinB family protein</fullName>
    </submittedName>
</protein>
<dbReference type="Proteomes" id="UP000831290">
    <property type="component" value="Chromosome"/>
</dbReference>
<dbReference type="AlphaFoldDB" id="A0A9E7D484"/>
<sequence length="176" mass="20932">MQSEIYTPKDGFPYYFNLVKDKDLHTLFSSMSTYTFLKSIDEEKAAYRYEPDKWSIKQLVGHITDHERIKMFRAFQLSRNEKVQLWGYDQEFLIENSHFDDLKMSLLVGDFLNVRKASLSFIETLSESQLKKTGWARQYEITLENFLKSIIGHEIHHLNIIKTKYLHNESNYGSIF</sequence>
<name>A0A9E7D484_9FLAO</name>
<dbReference type="Gene3D" id="1.20.120.450">
    <property type="entry name" value="dinb family like domain"/>
    <property type="match status" value="1"/>
</dbReference>
<dbReference type="InterPro" id="IPR034660">
    <property type="entry name" value="DinB/YfiT-like"/>
</dbReference>
<dbReference type="EMBL" id="CP094358">
    <property type="protein sequence ID" value="UOB18624.1"/>
    <property type="molecule type" value="Genomic_DNA"/>
</dbReference>
<feature type="domain" description="DinB-like" evidence="1">
    <location>
        <begin position="33"/>
        <end position="161"/>
    </location>
</feature>
<evidence type="ECO:0000259" key="1">
    <source>
        <dbReference type="Pfam" id="PF12867"/>
    </source>
</evidence>
<dbReference type="Pfam" id="PF12867">
    <property type="entry name" value="DinB_2"/>
    <property type="match status" value="1"/>
</dbReference>
<dbReference type="RefSeq" id="WP_255845229.1">
    <property type="nucleotide sequence ID" value="NZ_CP094358.1"/>
</dbReference>